<dbReference type="Gene3D" id="3.90.79.10">
    <property type="entry name" value="Nucleoside Triphosphate Pyrophosphohydrolase"/>
    <property type="match status" value="1"/>
</dbReference>
<dbReference type="PANTHER" id="PTHR43046">
    <property type="entry name" value="GDP-MANNOSE MANNOSYL HYDROLASE"/>
    <property type="match status" value="1"/>
</dbReference>
<dbReference type="CDD" id="cd03674">
    <property type="entry name" value="NUDIX_Hydrolase"/>
    <property type="match status" value="1"/>
</dbReference>
<dbReference type="InterPro" id="IPR000086">
    <property type="entry name" value="NUDIX_hydrolase_dom"/>
</dbReference>
<protein>
    <recommendedName>
        <fullName evidence="3">Nudix hydrolase domain-containing protein</fullName>
    </recommendedName>
</protein>
<dbReference type="AlphaFoldDB" id="A0A1F5EIV1"/>
<evidence type="ECO:0000313" key="5">
    <source>
        <dbReference type="Proteomes" id="UP000179003"/>
    </source>
</evidence>
<sequence>MEITKHFTATTYIVYEKMVLLHFHKKLNLWLAIGGHIDDNELPEETALREIVEEAGLVATLYNPDKQLGVSDIKQLFRPMHILLEDITETHKHIDFIYYATSQSNVLNPQEGETDDLKWFTADEIEKLDAPENVKAISLTAINLLGTSS</sequence>
<comment type="caution">
    <text evidence="4">The sequence shown here is derived from an EMBL/GenBank/DDBJ whole genome shotgun (WGS) entry which is preliminary data.</text>
</comment>
<evidence type="ECO:0000256" key="1">
    <source>
        <dbReference type="ARBA" id="ARBA00001946"/>
    </source>
</evidence>
<dbReference type="Pfam" id="PF00293">
    <property type="entry name" value="NUDIX"/>
    <property type="match status" value="1"/>
</dbReference>
<dbReference type="PROSITE" id="PS51462">
    <property type="entry name" value="NUDIX"/>
    <property type="match status" value="1"/>
</dbReference>
<evidence type="ECO:0000256" key="2">
    <source>
        <dbReference type="ARBA" id="ARBA00022801"/>
    </source>
</evidence>
<dbReference type="InterPro" id="IPR015797">
    <property type="entry name" value="NUDIX_hydrolase-like_dom_sf"/>
</dbReference>
<dbReference type="EMBL" id="MFAE01000006">
    <property type="protein sequence ID" value="OGD67260.1"/>
    <property type="molecule type" value="Genomic_DNA"/>
</dbReference>
<keyword evidence="2" id="KW-0378">Hydrolase</keyword>
<dbReference type="SUPFAM" id="SSF55811">
    <property type="entry name" value="Nudix"/>
    <property type="match status" value="1"/>
</dbReference>
<reference evidence="4 5" key="1">
    <citation type="journal article" date="2016" name="Nat. Commun.">
        <title>Thousands of microbial genomes shed light on interconnected biogeochemical processes in an aquifer system.</title>
        <authorList>
            <person name="Anantharaman K."/>
            <person name="Brown C.T."/>
            <person name="Hug L.A."/>
            <person name="Sharon I."/>
            <person name="Castelle C.J."/>
            <person name="Probst A.J."/>
            <person name="Thomas B.C."/>
            <person name="Singh A."/>
            <person name="Wilkins M.J."/>
            <person name="Karaoz U."/>
            <person name="Brodie E.L."/>
            <person name="Williams K.H."/>
            <person name="Hubbard S.S."/>
            <person name="Banfield J.F."/>
        </authorList>
    </citation>
    <scope>NUCLEOTIDE SEQUENCE [LARGE SCALE GENOMIC DNA]</scope>
</reference>
<organism evidence="4 5">
    <name type="scientific">Candidatus Campbellbacteria bacterium RIFOXYC2_FULL_35_25</name>
    <dbReference type="NCBI Taxonomy" id="1797582"/>
    <lineage>
        <taxon>Bacteria</taxon>
        <taxon>Candidatus Campbelliibacteriota</taxon>
    </lineage>
</organism>
<dbReference type="GO" id="GO:0016787">
    <property type="term" value="F:hydrolase activity"/>
    <property type="evidence" value="ECO:0007669"/>
    <property type="project" value="UniProtKB-KW"/>
</dbReference>
<dbReference type="PANTHER" id="PTHR43046:SF14">
    <property type="entry name" value="MUTT_NUDIX FAMILY PROTEIN"/>
    <property type="match status" value="1"/>
</dbReference>
<proteinExistence type="predicted"/>
<evidence type="ECO:0000259" key="3">
    <source>
        <dbReference type="PROSITE" id="PS51462"/>
    </source>
</evidence>
<dbReference type="STRING" id="1797582.A2442_00615"/>
<feature type="domain" description="Nudix hydrolase" evidence="3">
    <location>
        <begin position="4"/>
        <end position="143"/>
    </location>
</feature>
<name>A0A1F5EIV1_9BACT</name>
<accession>A0A1F5EIV1</accession>
<dbReference type="PROSITE" id="PS00893">
    <property type="entry name" value="NUDIX_BOX"/>
    <property type="match status" value="1"/>
</dbReference>
<dbReference type="InterPro" id="IPR020084">
    <property type="entry name" value="NUDIX_hydrolase_CS"/>
</dbReference>
<gene>
    <name evidence="4" type="ORF">A2442_00615</name>
</gene>
<comment type="cofactor">
    <cofactor evidence="1">
        <name>Mg(2+)</name>
        <dbReference type="ChEBI" id="CHEBI:18420"/>
    </cofactor>
</comment>
<dbReference type="Proteomes" id="UP000179003">
    <property type="component" value="Unassembled WGS sequence"/>
</dbReference>
<evidence type="ECO:0000313" key="4">
    <source>
        <dbReference type="EMBL" id="OGD67260.1"/>
    </source>
</evidence>